<feature type="compositionally biased region" description="Polar residues" evidence="1">
    <location>
        <begin position="55"/>
        <end position="69"/>
    </location>
</feature>
<protein>
    <recommendedName>
        <fullName evidence="4">HK97 gp10 family phage protein</fullName>
    </recommendedName>
</protein>
<gene>
    <name evidence="2" type="ORF">GCM10011348_45810</name>
</gene>
<dbReference type="RefSeq" id="WP_188862976.1">
    <property type="nucleotide sequence ID" value="NZ_BMLT01000021.1"/>
</dbReference>
<evidence type="ECO:0000256" key="1">
    <source>
        <dbReference type="SAM" id="MobiDB-lite"/>
    </source>
</evidence>
<evidence type="ECO:0000313" key="3">
    <source>
        <dbReference type="Proteomes" id="UP000599578"/>
    </source>
</evidence>
<evidence type="ECO:0000313" key="2">
    <source>
        <dbReference type="EMBL" id="GGO89025.1"/>
    </source>
</evidence>
<dbReference type="EMBL" id="BMLT01000021">
    <property type="protein sequence ID" value="GGO89025.1"/>
    <property type="molecule type" value="Genomic_DNA"/>
</dbReference>
<reference evidence="2 3" key="1">
    <citation type="journal article" date="2014" name="Int. J. Syst. Evol. Microbiol.">
        <title>Complete genome sequence of Corynebacterium casei LMG S-19264T (=DSM 44701T), isolated from a smear-ripened cheese.</title>
        <authorList>
            <consortium name="US DOE Joint Genome Institute (JGI-PGF)"/>
            <person name="Walter F."/>
            <person name="Albersmeier A."/>
            <person name="Kalinowski J."/>
            <person name="Ruckert C."/>
        </authorList>
    </citation>
    <scope>NUCLEOTIDE SEQUENCE [LARGE SCALE GENOMIC DNA]</scope>
    <source>
        <strain evidence="2 3">CGMCC 1.7286</strain>
    </source>
</reference>
<organism evidence="2 3">
    <name type="scientific">Marinobacterium nitratireducens</name>
    <dbReference type="NCBI Taxonomy" id="518897"/>
    <lineage>
        <taxon>Bacteria</taxon>
        <taxon>Pseudomonadati</taxon>
        <taxon>Pseudomonadota</taxon>
        <taxon>Gammaproteobacteria</taxon>
        <taxon>Oceanospirillales</taxon>
        <taxon>Oceanospirillaceae</taxon>
        <taxon>Marinobacterium</taxon>
    </lineage>
</organism>
<dbReference type="AlphaFoldDB" id="A0A918DXR6"/>
<proteinExistence type="predicted"/>
<keyword evidence="3" id="KW-1185">Reference proteome</keyword>
<evidence type="ECO:0008006" key="4">
    <source>
        <dbReference type="Google" id="ProtNLM"/>
    </source>
</evidence>
<feature type="region of interest" description="Disordered" evidence="1">
    <location>
        <begin position="29"/>
        <end position="48"/>
    </location>
</feature>
<feature type="region of interest" description="Disordered" evidence="1">
    <location>
        <begin position="55"/>
        <end position="79"/>
    </location>
</feature>
<comment type="caution">
    <text evidence="2">The sequence shown here is derived from an EMBL/GenBank/DDBJ whole genome shotgun (WGS) entry which is preliminary data.</text>
</comment>
<sequence>MGKFTADVDAWIQKSERLMQAVAKESVQRTVDEAQTPQAKGGRMPVDTSFLRNSCTANIGSMPSGNSDRSAGPASGGEQQIASTIITWKPGQTLYIGWVANYARNMEFRYGFVRMAAQKWQQTVREVTGELKRRAGR</sequence>
<accession>A0A918DXR6</accession>
<name>A0A918DXR6_9GAMM</name>
<dbReference type="Proteomes" id="UP000599578">
    <property type="component" value="Unassembled WGS sequence"/>
</dbReference>